<keyword evidence="12" id="KW-1185">Reference proteome</keyword>
<comment type="similarity">
    <text evidence="3 10">Belongs to the FliL family.</text>
</comment>
<evidence type="ECO:0000256" key="8">
    <source>
        <dbReference type="ARBA" id="ARBA00022989"/>
    </source>
</evidence>
<proteinExistence type="inferred from homology"/>
<evidence type="ECO:0000256" key="1">
    <source>
        <dbReference type="ARBA" id="ARBA00002254"/>
    </source>
</evidence>
<dbReference type="GO" id="GO:0071973">
    <property type="term" value="P:bacterial-type flagellum-dependent cell motility"/>
    <property type="evidence" value="ECO:0007669"/>
    <property type="project" value="InterPro"/>
</dbReference>
<comment type="function">
    <text evidence="1 10">Controls the rotational direction of flagella during chemotaxis.</text>
</comment>
<gene>
    <name evidence="11" type="ORF">C7Y72_05565</name>
</gene>
<keyword evidence="9 10" id="KW-0472">Membrane</keyword>
<dbReference type="Pfam" id="PF03748">
    <property type="entry name" value="FliL"/>
    <property type="match status" value="1"/>
</dbReference>
<evidence type="ECO:0000256" key="6">
    <source>
        <dbReference type="ARBA" id="ARBA00022692"/>
    </source>
</evidence>
<keyword evidence="5 10" id="KW-0145">Chemotaxis</keyword>
<evidence type="ECO:0000256" key="9">
    <source>
        <dbReference type="ARBA" id="ARBA00023136"/>
    </source>
</evidence>
<accession>A0A2T4UIT9</accession>
<dbReference type="GO" id="GO:0009425">
    <property type="term" value="C:bacterial-type flagellum basal body"/>
    <property type="evidence" value="ECO:0007669"/>
    <property type="project" value="InterPro"/>
</dbReference>
<evidence type="ECO:0000256" key="3">
    <source>
        <dbReference type="ARBA" id="ARBA00008281"/>
    </source>
</evidence>
<dbReference type="EMBL" id="PYYB01000001">
    <property type="protein sequence ID" value="PTL59151.1"/>
    <property type="molecule type" value="Genomic_DNA"/>
</dbReference>
<keyword evidence="7 10" id="KW-0283">Flagellar rotation</keyword>
<dbReference type="OrthoDB" id="5244151at2"/>
<dbReference type="Proteomes" id="UP000240739">
    <property type="component" value="Unassembled WGS sequence"/>
</dbReference>
<evidence type="ECO:0000256" key="7">
    <source>
        <dbReference type="ARBA" id="ARBA00022779"/>
    </source>
</evidence>
<evidence type="ECO:0000256" key="5">
    <source>
        <dbReference type="ARBA" id="ARBA00022500"/>
    </source>
</evidence>
<keyword evidence="8" id="KW-1133">Transmembrane helix</keyword>
<reference evidence="11 12" key="1">
    <citation type="submission" date="2018-03" db="EMBL/GenBank/DDBJ databases">
        <title>Aquarubrobacter algicola gen. nov., sp. nov., a novel actinobacterium isolated from shallow eutrophic lake during the end of cyanobacterial harmful algal blooms.</title>
        <authorList>
            <person name="Chun S.J."/>
        </authorList>
    </citation>
    <scope>NUCLEOTIDE SEQUENCE [LARGE SCALE GENOMIC DNA]</scope>
    <source>
        <strain evidence="11 12">Seoho-28</strain>
    </source>
</reference>
<protein>
    <recommendedName>
        <fullName evidence="10">Flagellar protein FliL</fullName>
    </recommendedName>
</protein>
<organism evidence="11 12">
    <name type="scientific">Paraconexibacter algicola</name>
    <dbReference type="NCBI Taxonomy" id="2133960"/>
    <lineage>
        <taxon>Bacteria</taxon>
        <taxon>Bacillati</taxon>
        <taxon>Actinomycetota</taxon>
        <taxon>Thermoleophilia</taxon>
        <taxon>Solirubrobacterales</taxon>
        <taxon>Paraconexibacteraceae</taxon>
        <taxon>Paraconexibacter</taxon>
    </lineage>
</organism>
<comment type="subcellular location">
    <subcellularLocation>
        <location evidence="2">Cell membrane</location>
        <topology evidence="2">Single-pass membrane protein</topology>
    </subcellularLocation>
</comment>
<name>A0A2T4UIT9_9ACTN</name>
<comment type="caution">
    <text evidence="11">The sequence shown here is derived from an EMBL/GenBank/DDBJ whole genome shotgun (WGS) entry which is preliminary data.</text>
</comment>
<evidence type="ECO:0000256" key="4">
    <source>
        <dbReference type="ARBA" id="ARBA00022475"/>
    </source>
</evidence>
<evidence type="ECO:0000256" key="2">
    <source>
        <dbReference type="ARBA" id="ARBA00004162"/>
    </source>
</evidence>
<dbReference type="GO" id="GO:0005886">
    <property type="term" value="C:plasma membrane"/>
    <property type="evidence" value="ECO:0007669"/>
    <property type="project" value="UniProtKB-SubCell"/>
</dbReference>
<dbReference type="AlphaFoldDB" id="A0A2T4UIT9"/>
<dbReference type="InterPro" id="IPR005503">
    <property type="entry name" value="FliL"/>
</dbReference>
<sequence>MKNIKIIIPILLVALGGAYKFVLAKPADAGPPPKVEGEVYVLPKEFLVNLEDGKFAKLSVALVFDHGFHSAPVAAVTPPAGGTTRVALASVPRAGWSDIPPASRRTAPAPVAPRTVFAGGGAPPPKPPDGYGVLKQEALIRAIVTDELTQTASRELMSAKGRKKLRKHLLERFHKETDVKVHDVLITDIAVQ</sequence>
<keyword evidence="4 10" id="KW-1003">Cell membrane</keyword>
<dbReference type="RefSeq" id="WP_107567587.1">
    <property type="nucleotide sequence ID" value="NZ_PYYB01000001.1"/>
</dbReference>
<evidence type="ECO:0000313" key="11">
    <source>
        <dbReference type="EMBL" id="PTL59151.1"/>
    </source>
</evidence>
<evidence type="ECO:0000313" key="12">
    <source>
        <dbReference type="Proteomes" id="UP000240739"/>
    </source>
</evidence>
<keyword evidence="6" id="KW-0812">Transmembrane</keyword>
<evidence type="ECO:0000256" key="10">
    <source>
        <dbReference type="RuleBase" id="RU364125"/>
    </source>
</evidence>
<dbReference type="GO" id="GO:0006935">
    <property type="term" value="P:chemotaxis"/>
    <property type="evidence" value="ECO:0007669"/>
    <property type="project" value="UniProtKB-KW"/>
</dbReference>